<comment type="caution">
    <text evidence="5">The sequence shown here is derived from an EMBL/GenBank/DDBJ whole genome shotgun (WGS) entry which is preliminary data.</text>
</comment>
<dbReference type="PANTHER" id="PTHR47447:SF22">
    <property type="entry name" value="TETRATRICOPEPTIDE-LIKE HELICAL DOMAIN SUPERFAMILY"/>
    <property type="match status" value="1"/>
</dbReference>
<dbReference type="InterPro" id="IPR002885">
    <property type="entry name" value="PPR_rpt"/>
</dbReference>
<evidence type="ECO:0000256" key="3">
    <source>
        <dbReference type="PROSITE-ProRule" id="PRU00708"/>
    </source>
</evidence>
<proteinExistence type="inferred from homology"/>
<dbReference type="EMBL" id="JAINDJ010000007">
    <property type="protein sequence ID" value="KAG9441362.1"/>
    <property type="molecule type" value="Genomic_DNA"/>
</dbReference>
<feature type="repeat" description="PPR" evidence="3">
    <location>
        <begin position="704"/>
        <end position="738"/>
    </location>
</feature>
<dbReference type="Pfam" id="PF13812">
    <property type="entry name" value="PPR_3"/>
    <property type="match status" value="1"/>
</dbReference>
<feature type="repeat" description="PPR" evidence="3">
    <location>
        <begin position="251"/>
        <end position="285"/>
    </location>
</feature>
<dbReference type="Pfam" id="PF13041">
    <property type="entry name" value="PPR_2"/>
    <property type="match status" value="6"/>
</dbReference>
<keyword evidence="4" id="KW-0732">Signal</keyword>
<evidence type="ECO:0000256" key="1">
    <source>
        <dbReference type="ARBA" id="ARBA00007626"/>
    </source>
</evidence>
<organism evidence="5 6">
    <name type="scientific">Aristolochia fimbriata</name>
    <name type="common">White veined hardy Dutchman's pipe vine</name>
    <dbReference type="NCBI Taxonomy" id="158543"/>
    <lineage>
        <taxon>Eukaryota</taxon>
        <taxon>Viridiplantae</taxon>
        <taxon>Streptophyta</taxon>
        <taxon>Embryophyta</taxon>
        <taxon>Tracheophyta</taxon>
        <taxon>Spermatophyta</taxon>
        <taxon>Magnoliopsida</taxon>
        <taxon>Magnoliidae</taxon>
        <taxon>Piperales</taxon>
        <taxon>Aristolochiaceae</taxon>
        <taxon>Aristolochia</taxon>
    </lineage>
</organism>
<feature type="repeat" description="PPR" evidence="3">
    <location>
        <begin position="425"/>
        <end position="459"/>
    </location>
</feature>
<feature type="repeat" description="PPR" evidence="3">
    <location>
        <begin position="355"/>
        <end position="389"/>
    </location>
</feature>
<keyword evidence="2" id="KW-0677">Repeat</keyword>
<evidence type="ECO:0000313" key="5">
    <source>
        <dbReference type="EMBL" id="KAG9441362.1"/>
    </source>
</evidence>
<accession>A0AAV7E0J4</accession>
<dbReference type="InterPro" id="IPR011990">
    <property type="entry name" value="TPR-like_helical_dom_sf"/>
</dbReference>
<reference evidence="5 6" key="1">
    <citation type="submission" date="2021-07" db="EMBL/GenBank/DDBJ databases">
        <title>The Aristolochia fimbriata genome: insights into angiosperm evolution, floral development and chemical biosynthesis.</title>
        <authorList>
            <person name="Jiao Y."/>
        </authorList>
    </citation>
    <scope>NUCLEOTIDE SEQUENCE [LARGE SCALE GENOMIC DNA]</scope>
    <source>
        <strain evidence="5">IBCAS-2021</strain>
        <tissue evidence="5">Leaf</tissue>
    </source>
</reference>
<feature type="repeat" description="PPR" evidence="3">
    <location>
        <begin position="634"/>
        <end position="668"/>
    </location>
</feature>
<feature type="repeat" description="PPR" evidence="3">
    <location>
        <begin position="390"/>
        <end position="424"/>
    </location>
</feature>
<evidence type="ECO:0008006" key="7">
    <source>
        <dbReference type="Google" id="ProtNLM"/>
    </source>
</evidence>
<feature type="repeat" description="PPR" evidence="3">
    <location>
        <begin position="669"/>
        <end position="703"/>
    </location>
</feature>
<dbReference type="Proteomes" id="UP000825729">
    <property type="component" value="Unassembled WGS sequence"/>
</dbReference>
<evidence type="ECO:0000256" key="4">
    <source>
        <dbReference type="SAM" id="SignalP"/>
    </source>
</evidence>
<comment type="similarity">
    <text evidence="1">Belongs to the PPR family. P subfamily.</text>
</comment>
<feature type="repeat" description="PPR" evidence="3">
    <location>
        <begin position="564"/>
        <end position="598"/>
    </location>
</feature>
<gene>
    <name evidence="5" type="ORF">H6P81_017216</name>
</gene>
<evidence type="ECO:0000256" key="2">
    <source>
        <dbReference type="ARBA" id="ARBA00022737"/>
    </source>
</evidence>
<feature type="repeat" description="PPR" evidence="3">
    <location>
        <begin position="460"/>
        <end position="494"/>
    </location>
</feature>
<feature type="repeat" description="PPR" evidence="3">
    <location>
        <begin position="320"/>
        <end position="354"/>
    </location>
</feature>
<feature type="repeat" description="PPR" evidence="3">
    <location>
        <begin position="530"/>
        <end position="560"/>
    </location>
</feature>
<feature type="chain" id="PRO_5044012105" description="Pentatricopeptide repeat-containing protein" evidence="4">
    <location>
        <begin position="22"/>
        <end position="848"/>
    </location>
</feature>
<feature type="repeat" description="PPR" evidence="3">
    <location>
        <begin position="599"/>
        <end position="633"/>
    </location>
</feature>
<keyword evidence="6" id="KW-1185">Reference proteome</keyword>
<evidence type="ECO:0000313" key="6">
    <source>
        <dbReference type="Proteomes" id="UP000825729"/>
    </source>
</evidence>
<feature type="repeat" description="PPR" evidence="3">
    <location>
        <begin position="495"/>
        <end position="529"/>
    </location>
</feature>
<sequence>MFLLFHFWNSLWAVSAGSGRGDEPVYGGNLIWETRDSPEDNLGVRNAPLRRKPSLSSSVVRTLHSLDWEIVRNIGFSNAVEMFGLSPSLEAYVIFVDIFSSAGLRGKVHCLIREIVSYHKSTSSDILPLCAAFSTVYRSNMASSALIMVLTECSLLENALDVFLKAKELGLDASISSCHFLLKSLAKRNEKELVKSLISLMERSGPPPNLHTYSILLKLCGKEDVIFTEFSLLEKALDAFWKAKKAGLLLDVFSCNSLLKCLAERNEKEFVKSVFFEMRNTGPTPNVYSYTILLNVYCKEDILIATGTLEEMETKGLEPTIVTYGTYINGLCQAGHIDLALKFIQELKKKNVILNNYCYNAIIHGFCCKGRLDDAKKVLDEMRRSGIPPDVHSYSILVDGFCKAGDVSNGCAVFDEMVNNGVRPNLVSYSALLDAYCRSGELEAAFGLFCRLGSCGFKYDKVAYSILIHGFSRYGYFDSAWKLLQEMKEKNVAPDIFIYTSLLCGYCRNGMLKEAIKLFKDLPEKGLLPNVFTCTVIVDGLCREGLTEDAWKLTEEMHSNGTINQFTYSTIINRLCREGNVDLAHSIFNLMIVRGLEPDVVVYSALINGFAKKSKSNEAFKLYLQMLKHDIRPNIVTHTNLVTALCEDNLVLEAESRFEELIQEGLAPDLILYTSLISGFCKIRNMKRAWELCVEMERKSLVPDVVTYSCLIYGYCLSHEMDKAVYLFHEMQKKKIDPNVVTYTSLINGFLKDGELGEAEKYSKKLAEDGILPDTIANIIWVTVYSYLLSDYDPVVILVCLPADFAVFSEQEQNHMEEDKKYLGVKLPLQVFKVSVGTMLMLQVFIVV</sequence>
<feature type="signal peptide" evidence="4">
    <location>
        <begin position="1"/>
        <end position="21"/>
    </location>
</feature>
<dbReference type="Gene3D" id="1.25.40.10">
    <property type="entry name" value="Tetratricopeptide repeat domain"/>
    <property type="match status" value="7"/>
</dbReference>
<protein>
    <recommendedName>
        <fullName evidence="7">Pentatricopeptide repeat-containing protein</fullName>
    </recommendedName>
</protein>
<dbReference type="Pfam" id="PF12854">
    <property type="entry name" value="PPR_1"/>
    <property type="match status" value="3"/>
</dbReference>
<dbReference type="AlphaFoldDB" id="A0AAV7E0J4"/>
<dbReference type="PROSITE" id="PS51375">
    <property type="entry name" value="PPR"/>
    <property type="match status" value="14"/>
</dbReference>
<dbReference type="PANTHER" id="PTHR47447">
    <property type="entry name" value="OS03G0856100 PROTEIN"/>
    <property type="match status" value="1"/>
</dbReference>
<name>A0AAV7E0J4_ARIFI</name>
<feature type="repeat" description="PPR" evidence="3">
    <location>
        <begin position="739"/>
        <end position="773"/>
    </location>
</feature>
<dbReference type="NCBIfam" id="TIGR00756">
    <property type="entry name" value="PPR"/>
    <property type="match status" value="12"/>
</dbReference>